<protein>
    <submittedName>
        <fullName evidence="1">Uncharacterized protein</fullName>
    </submittedName>
</protein>
<dbReference type="EMBL" id="GBRH01270693">
    <property type="protein sequence ID" value="JAD27202.1"/>
    <property type="molecule type" value="Transcribed_RNA"/>
</dbReference>
<accession>A0A0A8YX62</accession>
<name>A0A0A8YX62_ARUDO</name>
<proteinExistence type="predicted"/>
<sequence>MGISFPPTHGRIRKVIDTLKTFP</sequence>
<dbReference type="AlphaFoldDB" id="A0A0A8YX62"/>
<organism evidence="1">
    <name type="scientific">Arundo donax</name>
    <name type="common">Giant reed</name>
    <name type="synonym">Donax arundinaceus</name>
    <dbReference type="NCBI Taxonomy" id="35708"/>
    <lineage>
        <taxon>Eukaryota</taxon>
        <taxon>Viridiplantae</taxon>
        <taxon>Streptophyta</taxon>
        <taxon>Embryophyta</taxon>
        <taxon>Tracheophyta</taxon>
        <taxon>Spermatophyta</taxon>
        <taxon>Magnoliopsida</taxon>
        <taxon>Liliopsida</taxon>
        <taxon>Poales</taxon>
        <taxon>Poaceae</taxon>
        <taxon>PACMAD clade</taxon>
        <taxon>Arundinoideae</taxon>
        <taxon>Arundineae</taxon>
        <taxon>Arundo</taxon>
    </lineage>
</organism>
<evidence type="ECO:0000313" key="1">
    <source>
        <dbReference type="EMBL" id="JAD27202.1"/>
    </source>
</evidence>
<reference evidence="1" key="1">
    <citation type="submission" date="2014-09" db="EMBL/GenBank/DDBJ databases">
        <authorList>
            <person name="Magalhaes I.L.F."/>
            <person name="Oliveira U."/>
            <person name="Santos F.R."/>
            <person name="Vidigal T.H.D.A."/>
            <person name="Brescovit A.D."/>
            <person name="Santos A.J."/>
        </authorList>
    </citation>
    <scope>NUCLEOTIDE SEQUENCE</scope>
    <source>
        <tissue evidence="1">Shoot tissue taken approximately 20 cm above the soil surface</tissue>
    </source>
</reference>
<reference evidence="1" key="2">
    <citation type="journal article" date="2015" name="Data Brief">
        <title>Shoot transcriptome of the giant reed, Arundo donax.</title>
        <authorList>
            <person name="Barrero R.A."/>
            <person name="Guerrero F.D."/>
            <person name="Moolhuijzen P."/>
            <person name="Goolsby J.A."/>
            <person name="Tidwell J."/>
            <person name="Bellgard S.E."/>
            <person name="Bellgard M.I."/>
        </authorList>
    </citation>
    <scope>NUCLEOTIDE SEQUENCE</scope>
    <source>
        <tissue evidence="1">Shoot tissue taken approximately 20 cm above the soil surface</tissue>
    </source>
</reference>